<evidence type="ECO:0000313" key="15">
    <source>
        <dbReference type="Proteomes" id="UP000325161"/>
    </source>
</evidence>
<dbReference type="Proteomes" id="UP000325161">
    <property type="component" value="Chromosome"/>
</dbReference>
<dbReference type="GO" id="GO:0005886">
    <property type="term" value="C:plasma membrane"/>
    <property type="evidence" value="ECO:0007669"/>
    <property type="project" value="TreeGrafter"/>
</dbReference>
<sequence length="449" mass="48567">MVKKKNGSLRQRVIWALTGAVALFVALLAVLAYQVLDQQEDELADALVLLETQRLMTRIEQGELTVPQPAPVELSRGLQAWVVASSDALPPALRSLQPGPHEVHPDGLVWHVVIAPVAGGTLAVAFDATANEERVYTFGAALLALWALCTLAGYGVSRALARVVVGPMHEVAVRIASWAPGEPGIDIDRDDETGRLVEAFNRVQDRVDRSIAREREFAANLSHEVRTPLTAIRTDAELLLLDTSRSAADQARLHRIMRTVDDIVQTIASTHAISGAMSGTQESVNLANCLDDACDGLHERAQATGLSIVNRVDPQAQWTLDRYALLTVARNLIRNACDHAAPATLCIDLLPDGLRFSDDGPGIAADDLPWVFDRFYRGRLSDTPSGKSSDTPSAAPAQTDPMQTRGLGLAIVKRVCDVQGWALAVTSDTSDTRARETVFTLRFQTELSG</sequence>
<dbReference type="KEGG" id="pacr:FXN63_04665"/>
<dbReference type="InterPro" id="IPR036890">
    <property type="entry name" value="HATPase_C_sf"/>
</dbReference>
<dbReference type="InterPro" id="IPR050428">
    <property type="entry name" value="TCS_sensor_his_kinase"/>
</dbReference>
<dbReference type="EC" id="2.7.13.3" evidence="3"/>
<dbReference type="SUPFAM" id="SSF55874">
    <property type="entry name" value="ATPase domain of HSP90 chaperone/DNA topoisomerase II/histidine kinase"/>
    <property type="match status" value="1"/>
</dbReference>
<evidence type="ECO:0000259" key="13">
    <source>
        <dbReference type="PROSITE" id="PS50885"/>
    </source>
</evidence>
<reference evidence="14 15" key="1">
    <citation type="submission" date="2019-08" db="EMBL/GenBank/DDBJ databases">
        <title>Amphibian skin-associated Pigmentiphaga: genome sequence and occurrence across geography and hosts.</title>
        <authorList>
            <person name="Bletz M.C."/>
            <person name="Bunk B."/>
            <person name="Sproeer C."/>
            <person name="Biwer P."/>
            <person name="Reiter S."/>
            <person name="Rabemananjara F.C.E."/>
            <person name="Schulz S."/>
            <person name="Overmann J."/>
            <person name="Vences M."/>
        </authorList>
    </citation>
    <scope>NUCLEOTIDE SEQUENCE [LARGE SCALE GENOMIC DNA]</scope>
    <source>
        <strain evidence="14 15">Mada1488</strain>
    </source>
</reference>
<dbReference type="InterPro" id="IPR036097">
    <property type="entry name" value="HisK_dim/P_sf"/>
</dbReference>
<keyword evidence="4" id="KW-0597">Phosphoprotein</keyword>
<evidence type="ECO:0000256" key="8">
    <source>
        <dbReference type="ARBA" id="ARBA00022989"/>
    </source>
</evidence>
<dbReference type="SMART" id="SM00387">
    <property type="entry name" value="HATPase_c"/>
    <property type="match status" value="1"/>
</dbReference>
<proteinExistence type="predicted"/>
<dbReference type="InterPro" id="IPR003661">
    <property type="entry name" value="HisK_dim/P_dom"/>
</dbReference>
<keyword evidence="7 14" id="KW-0418">Kinase</keyword>
<evidence type="ECO:0000256" key="6">
    <source>
        <dbReference type="ARBA" id="ARBA00022692"/>
    </source>
</evidence>
<evidence type="ECO:0000259" key="12">
    <source>
        <dbReference type="PROSITE" id="PS50109"/>
    </source>
</evidence>
<evidence type="ECO:0000313" key="14">
    <source>
        <dbReference type="EMBL" id="QEI09122.1"/>
    </source>
</evidence>
<feature type="transmembrane region" description="Helical" evidence="11">
    <location>
        <begin position="108"/>
        <end position="128"/>
    </location>
</feature>
<keyword evidence="6 11" id="KW-0812">Transmembrane</keyword>
<dbReference type="OrthoDB" id="9121563at2"/>
<name>A0A5C0B3D6_9BURK</name>
<comment type="subcellular location">
    <subcellularLocation>
        <location evidence="2">Membrane</location>
    </subcellularLocation>
</comment>
<feature type="transmembrane region" description="Helical" evidence="11">
    <location>
        <begin position="135"/>
        <end position="156"/>
    </location>
</feature>
<feature type="domain" description="HAMP" evidence="13">
    <location>
        <begin position="162"/>
        <end position="212"/>
    </location>
</feature>
<dbReference type="PROSITE" id="PS50109">
    <property type="entry name" value="HIS_KIN"/>
    <property type="match status" value="1"/>
</dbReference>
<evidence type="ECO:0000256" key="5">
    <source>
        <dbReference type="ARBA" id="ARBA00022679"/>
    </source>
</evidence>
<dbReference type="Gene3D" id="6.10.340.10">
    <property type="match status" value="1"/>
</dbReference>
<dbReference type="InterPro" id="IPR003594">
    <property type="entry name" value="HATPase_dom"/>
</dbReference>
<feature type="region of interest" description="Disordered" evidence="10">
    <location>
        <begin position="382"/>
        <end position="402"/>
    </location>
</feature>
<keyword evidence="5" id="KW-0808">Transferase</keyword>
<organism evidence="14 15">
    <name type="scientific">Pigmentiphaga aceris</name>
    <dbReference type="NCBI Taxonomy" id="1940612"/>
    <lineage>
        <taxon>Bacteria</taxon>
        <taxon>Pseudomonadati</taxon>
        <taxon>Pseudomonadota</taxon>
        <taxon>Betaproteobacteria</taxon>
        <taxon>Burkholderiales</taxon>
        <taxon>Alcaligenaceae</taxon>
        <taxon>Pigmentiphaga</taxon>
    </lineage>
</organism>
<dbReference type="InterPro" id="IPR005467">
    <property type="entry name" value="His_kinase_dom"/>
</dbReference>
<evidence type="ECO:0000256" key="4">
    <source>
        <dbReference type="ARBA" id="ARBA00022553"/>
    </source>
</evidence>
<evidence type="ECO:0000256" key="7">
    <source>
        <dbReference type="ARBA" id="ARBA00022777"/>
    </source>
</evidence>
<evidence type="ECO:0000256" key="11">
    <source>
        <dbReference type="SAM" id="Phobius"/>
    </source>
</evidence>
<dbReference type="Pfam" id="PF00512">
    <property type="entry name" value="HisKA"/>
    <property type="match status" value="1"/>
</dbReference>
<dbReference type="EMBL" id="CP043046">
    <property type="protein sequence ID" value="QEI09122.1"/>
    <property type="molecule type" value="Genomic_DNA"/>
</dbReference>
<dbReference type="PANTHER" id="PTHR45436:SF5">
    <property type="entry name" value="SENSOR HISTIDINE KINASE TRCS"/>
    <property type="match status" value="1"/>
</dbReference>
<feature type="transmembrane region" description="Helical" evidence="11">
    <location>
        <begin position="12"/>
        <end position="33"/>
    </location>
</feature>
<evidence type="ECO:0000256" key="1">
    <source>
        <dbReference type="ARBA" id="ARBA00000085"/>
    </source>
</evidence>
<comment type="catalytic activity">
    <reaction evidence="1">
        <text>ATP + protein L-histidine = ADP + protein N-phospho-L-histidine.</text>
        <dbReference type="EC" id="2.7.13.3"/>
    </reaction>
</comment>
<gene>
    <name evidence="14" type="ORF">FXN63_04665</name>
</gene>
<protein>
    <recommendedName>
        <fullName evidence="3">histidine kinase</fullName>
        <ecNumber evidence="3">2.7.13.3</ecNumber>
    </recommendedName>
</protein>
<dbReference type="CDD" id="cd00075">
    <property type="entry name" value="HATPase"/>
    <property type="match status" value="1"/>
</dbReference>
<dbReference type="Gene3D" id="3.30.565.10">
    <property type="entry name" value="Histidine kinase-like ATPase, C-terminal domain"/>
    <property type="match status" value="1"/>
</dbReference>
<accession>A0A5C0B3D6</accession>
<feature type="compositionally biased region" description="Polar residues" evidence="10">
    <location>
        <begin position="382"/>
        <end position="392"/>
    </location>
</feature>
<dbReference type="Pfam" id="PF02518">
    <property type="entry name" value="HATPase_c"/>
    <property type="match status" value="1"/>
</dbReference>
<dbReference type="InterPro" id="IPR003660">
    <property type="entry name" value="HAMP_dom"/>
</dbReference>
<dbReference type="PANTHER" id="PTHR45436">
    <property type="entry name" value="SENSOR HISTIDINE KINASE YKOH"/>
    <property type="match status" value="1"/>
</dbReference>
<dbReference type="GO" id="GO:0000155">
    <property type="term" value="F:phosphorelay sensor kinase activity"/>
    <property type="evidence" value="ECO:0007669"/>
    <property type="project" value="InterPro"/>
</dbReference>
<keyword evidence="9" id="KW-0902">Two-component regulatory system</keyword>
<dbReference type="SMART" id="SM00388">
    <property type="entry name" value="HisKA"/>
    <property type="match status" value="1"/>
</dbReference>
<keyword evidence="15" id="KW-1185">Reference proteome</keyword>
<evidence type="ECO:0000256" key="10">
    <source>
        <dbReference type="SAM" id="MobiDB-lite"/>
    </source>
</evidence>
<dbReference type="Gene3D" id="1.10.287.130">
    <property type="match status" value="1"/>
</dbReference>
<feature type="domain" description="Histidine kinase" evidence="12">
    <location>
        <begin position="220"/>
        <end position="447"/>
    </location>
</feature>
<keyword evidence="8 11" id="KW-1133">Transmembrane helix</keyword>
<evidence type="ECO:0000256" key="3">
    <source>
        <dbReference type="ARBA" id="ARBA00012438"/>
    </source>
</evidence>
<dbReference type="SUPFAM" id="SSF47384">
    <property type="entry name" value="Homodimeric domain of signal transducing histidine kinase"/>
    <property type="match status" value="1"/>
</dbReference>
<evidence type="ECO:0000256" key="9">
    <source>
        <dbReference type="ARBA" id="ARBA00023012"/>
    </source>
</evidence>
<dbReference type="PROSITE" id="PS50885">
    <property type="entry name" value="HAMP"/>
    <property type="match status" value="1"/>
</dbReference>
<keyword evidence="11" id="KW-0472">Membrane</keyword>
<evidence type="ECO:0000256" key="2">
    <source>
        <dbReference type="ARBA" id="ARBA00004370"/>
    </source>
</evidence>
<dbReference type="AlphaFoldDB" id="A0A5C0B3D6"/>
<dbReference type="CDD" id="cd00082">
    <property type="entry name" value="HisKA"/>
    <property type="match status" value="1"/>
</dbReference>